<dbReference type="HOGENOM" id="CLU_1077378_0_0_6"/>
<proteinExistence type="predicted"/>
<evidence type="ECO:0000256" key="1">
    <source>
        <dbReference type="SAM" id="SignalP"/>
    </source>
</evidence>
<keyword evidence="1" id="KW-0732">Signal</keyword>
<organism evidence="3 4">
    <name type="scientific">Methylomonas methanica (strain DSM 25384 / MC09)</name>
    <dbReference type="NCBI Taxonomy" id="857087"/>
    <lineage>
        <taxon>Bacteria</taxon>
        <taxon>Pseudomonadati</taxon>
        <taxon>Pseudomonadota</taxon>
        <taxon>Gammaproteobacteria</taxon>
        <taxon>Methylococcales</taxon>
        <taxon>Methylococcaceae</taxon>
        <taxon>Methylomonas</taxon>
    </lineage>
</organism>
<reference key="2">
    <citation type="submission" date="2011-05" db="EMBL/GenBank/DDBJ databases">
        <title>Complete genome sequence of the aerobic marine methanotroph Methylomonas methanica MC09.</title>
        <authorList>
            <person name="Boden R."/>
            <person name="Cunliffe M."/>
            <person name="Scanlan J."/>
            <person name="Moussard H."/>
            <person name="Kits K.D."/>
            <person name="Klotz M."/>
            <person name="Jetten M."/>
            <person name="Vuilleumier S."/>
            <person name="Han J."/>
            <person name="Peters L."/>
            <person name="Mikhailova N."/>
            <person name="Teshima H."/>
            <person name="Tapia R."/>
            <person name="Kyrpides N."/>
            <person name="Ivanova N."/>
            <person name="Pagani I."/>
            <person name="Cheng J.-F."/>
            <person name="Goodwin L."/>
            <person name="Han C."/>
            <person name="Hauser L."/>
            <person name="Land M."/>
            <person name="Lapidus A."/>
            <person name="Lucas S."/>
            <person name="Pitluck S."/>
            <person name="Woyke T."/>
            <person name="Stein L.Y."/>
            <person name="Murrell C."/>
        </authorList>
    </citation>
    <scope>NUCLEOTIDE SEQUENCE</scope>
    <source>
        <strain>MC09</strain>
    </source>
</reference>
<sequence>MNDSKMKISMVLLCVASFNVDAALSSVDNGLGVYASGMDATWTSDANLLGTLEANAIASGDAGAGNLISAIIDASGGVIHDTPNPYDNGTYALSVSDFFTGGTFVQGRTTWWGAQAFVNYLNSIEYGNSNQWALPTSNAVADYDNGSQLGALFYDELGGTADNNIPINSLFSNQITDQYWSGTEYALNPVFAWKFNNSNGYQNVSGKDALFYVWAVRPSAVPLPSALWMFGTGILALVGLKRSVQAG</sequence>
<dbReference type="OrthoDB" id="8537107at2"/>
<evidence type="ECO:0000313" key="3">
    <source>
        <dbReference type="EMBL" id="AEF99211.1"/>
    </source>
</evidence>
<feature type="chain" id="PRO_5003396380" description="Lcl C-terminal domain-containing protein" evidence="1">
    <location>
        <begin position="23"/>
        <end position="247"/>
    </location>
</feature>
<feature type="signal peptide" evidence="1">
    <location>
        <begin position="1"/>
        <end position="22"/>
    </location>
</feature>
<reference evidence="3 4" key="1">
    <citation type="journal article" date="2011" name="J. Bacteriol.">
        <title>Complete Genome Sequence of the Aerobic Marine Methanotroph Methylomonas methanica MC09.</title>
        <authorList>
            <person name="Boden R."/>
            <person name="Cunliffe M."/>
            <person name="Scanlan J."/>
            <person name="Moussard H."/>
            <person name="Kits K.D."/>
            <person name="Klotz M.G."/>
            <person name="Jetten M.S."/>
            <person name="Vuilleumier S."/>
            <person name="Han J."/>
            <person name="Peters L."/>
            <person name="Mikhailova N."/>
            <person name="Teshima H."/>
            <person name="Tapia R."/>
            <person name="Kyrpides N."/>
            <person name="Ivanova N."/>
            <person name="Pagani I."/>
            <person name="Cheng J.F."/>
            <person name="Goodwin L."/>
            <person name="Han C."/>
            <person name="Hauser L."/>
            <person name="Land M.L."/>
            <person name="Lapidus A."/>
            <person name="Lucas S."/>
            <person name="Pitluck S."/>
            <person name="Woyke T."/>
            <person name="Stein L."/>
            <person name="Murrell J.C."/>
        </authorList>
    </citation>
    <scope>NUCLEOTIDE SEQUENCE [LARGE SCALE GENOMIC DNA]</scope>
    <source>
        <strain evidence="3 4">MC09</strain>
    </source>
</reference>
<gene>
    <name evidence="3" type="ordered locus">Metme_0771</name>
</gene>
<feature type="domain" description="Lcl C-terminal" evidence="2">
    <location>
        <begin position="107"/>
        <end position="217"/>
    </location>
</feature>
<reference evidence="4" key="3">
    <citation type="submission" date="2011-05" db="EMBL/GenBank/DDBJ databases">
        <title>Complete sequence of Methylomonas methanica MC09.</title>
        <authorList>
            <consortium name="US DOE Joint Genome Institute"/>
            <person name="Lucas S."/>
            <person name="Han J."/>
            <person name="Lapidus A."/>
            <person name="Cheng J.-F."/>
            <person name="Goodwin L."/>
            <person name="Pitluck S."/>
            <person name="Peters L."/>
            <person name="Mikhailova N."/>
            <person name="Teshima H."/>
            <person name="Han C."/>
            <person name="Tapia R."/>
            <person name="Land M."/>
            <person name="Hauser L."/>
            <person name="Kyrpides N."/>
            <person name="Ivanova N."/>
            <person name="Pagani I."/>
            <person name="Stein L."/>
            <person name="Woyke T."/>
        </authorList>
    </citation>
    <scope>NUCLEOTIDE SEQUENCE [LARGE SCALE GENOMIC DNA]</scope>
    <source>
        <strain evidence="4">MC09</strain>
    </source>
</reference>
<evidence type="ECO:0000259" key="2">
    <source>
        <dbReference type="Pfam" id="PF07603"/>
    </source>
</evidence>
<keyword evidence="4" id="KW-1185">Reference proteome</keyword>
<dbReference type="eggNOG" id="ENOG5033P1H">
    <property type="taxonomic scope" value="Bacteria"/>
</dbReference>
<dbReference type="EMBL" id="CP002738">
    <property type="protein sequence ID" value="AEF99211.1"/>
    <property type="molecule type" value="Genomic_DNA"/>
</dbReference>
<accession>G0A5T4</accession>
<dbReference type="AlphaFoldDB" id="G0A5T4"/>
<dbReference type="Proteomes" id="UP000008888">
    <property type="component" value="Chromosome"/>
</dbReference>
<evidence type="ECO:0000313" key="4">
    <source>
        <dbReference type="Proteomes" id="UP000008888"/>
    </source>
</evidence>
<dbReference type="Pfam" id="PF07603">
    <property type="entry name" value="Lcl_C"/>
    <property type="match status" value="1"/>
</dbReference>
<protein>
    <recommendedName>
        <fullName evidence="2">Lcl C-terminal domain-containing protein</fullName>
    </recommendedName>
</protein>
<dbReference type="RefSeq" id="WP_013817482.1">
    <property type="nucleotide sequence ID" value="NC_015572.1"/>
</dbReference>
<dbReference type="KEGG" id="mmt:Metme_0771"/>
<dbReference type="InterPro" id="IPR011460">
    <property type="entry name" value="Lcl_C"/>
</dbReference>
<name>G0A5T4_METMM</name>